<dbReference type="EMBL" id="VIVK01000001">
    <property type="protein sequence ID" value="TWD82594.1"/>
    <property type="molecule type" value="Genomic_DNA"/>
</dbReference>
<comment type="caution">
    <text evidence="9">The sequence shown here is derived from an EMBL/GenBank/DDBJ whole genome shotgun (WGS) entry which is preliminary data.</text>
</comment>
<name>A0A561BUK7_9ACTN</name>
<dbReference type="PANTHER" id="PTHR43744">
    <property type="entry name" value="ABC TRANSPORTER PERMEASE PROTEIN MG189-RELATED-RELATED"/>
    <property type="match status" value="1"/>
</dbReference>
<evidence type="ECO:0000256" key="7">
    <source>
        <dbReference type="RuleBase" id="RU363032"/>
    </source>
</evidence>
<reference evidence="9 10" key="1">
    <citation type="submission" date="2019-06" db="EMBL/GenBank/DDBJ databases">
        <title>Sequencing the genomes of 1000 actinobacteria strains.</title>
        <authorList>
            <person name="Klenk H.-P."/>
        </authorList>
    </citation>
    <scope>NUCLEOTIDE SEQUENCE [LARGE SCALE GENOMIC DNA]</scope>
    <source>
        <strain evidence="9 10">DSM 24683</strain>
    </source>
</reference>
<feature type="transmembrane region" description="Helical" evidence="7">
    <location>
        <begin position="202"/>
        <end position="223"/>
    </location>
</feature>
<dbReference type="RefSeq" id="WP_238334891.1">
    <property type="nucleotide sequence ID" value="NZ_VIVK01000001.1"/>
</dbReference>
<evidence type="ECO:0000256" key="2">
    <source>
        <dbReference type="ARBA" id="ARBA00022448"/>
    </source>
</evidence>
<gene>
    <name evidence="9" type="ORF">FB561_3729</name>
</gene>
<sequence>MTSETLRVRRADRPAQPDDRIRRFTRHLLIIGFGLVMLYPLLWMVSSSFKPTELIFREPGLFPSEASFRNYTEGWGALAHPFEHYLLNSALIAVLAIVGNLLSCSLAAYAFARVEFPLKKLWFALMLGTIMLPVHVLIVPQYVLFSKLDWINTILPLVVPKFLAHDAFFVFLMVQFIRGLPRELDEAARLDGCGHFRIFGRIVLPLCLPALATSAVFTFIWTWNDFFSQLIFLTDPDKYTVPVALRSFMDAQGQTSWGPLFAMSIVALVPIFGFFLAGQRYLTRGIATTGLK</sequence>
<feature type="transmembrane region" description="Helical" evidence="7">
    <location>
        <begin position="162"/>
        <end position="181"/>
    </location>
</feature>
<keyword evidence="5 7" id="KW-1133">Transmembrane helix</keyword>
<dbReference type="InterPro" id="IPR000515">
    <property type="entry name" value="MetI-like"/>
</dbReference>
<feature type="transmembrane region" description="Helical" evidence="7">
    <location>
        <begin position="121"/>
        <end position="142"/>
    </location>
</feature>
<dbReference type="InterPro" id="IPR035906">
    <property type="entry name" value="MetI-like_sf"/>
</dbReference>
<feature type="transmembrane region" description="Helical" evidence="7">
    <location>
        <begin position="257"/>
        <end position="277"/>
    </location>
</feature>
<keyword evidence="10" id="KW-1185">Reference proteome</keyword>
<organism evidence="9 10">
    <name type="scientific">Kribbella amoyensis</name>
    <dbReference type="NCBI Taxonomy" id="996641"/>
    <lineage>
        <taxon>Bacteria</taxon>
        <taxon>Bacillati</taxon>
        <taxon>Actinomycetota</taxon>
        <taxon>Actinomycetes</taxon>
        <taxon>Propionibacteriales</taxon>
        <taxon>Kribbellaceae</taxon>
        <taxon>Kribbella</taxon>
    </lineage>
</organism>
<keyword evidence="4 7" id="KW-0812">Transmembrane</keyword>
<dbReference type="AlphaFoldDB" id="A0A561BUK7"/>
<comment type="subcellular location">
    <subcellularLocation>
        <location evidence="1 7">Cell membrane</location>
        <topology evidence="1 7">Multi-pass membrane protein</topology>
    </subcellularLocation>
</comment>
<evidence type="ECO:0000313" key="9">
    <source>
        <dbReference type="EMBL" id="TWD82594.1"/>
    </source>
</evidence>
<dbReference type="PROSITE" id="PS50928">
    <property type="entry name" value="ABC_TM1"/>
    <property type="match status" value="1"/>
</dbReference>
<keyword evidence="6 7" id="KW-0472">Membrane</keyword>
<evidence type="ECO:0000256" key="6">
    <source>
        <dbReference type="ARBA" id="ARBA00023136"/>
    </source>
</evidence>
<evidence type="ECO:0000313" key="10">
    <source>
        <dbReference type="Proteomes" id="UP000318380"/>
    </source>
</evidence>
<evidence type="ECO:0000256" key="3">
    <source>
        <dbReference type="ARBA" id="ARBA00022475"/>
    </source>
</evidence>
<feature type="domain" description="ABC transmembrane type-1" evidence="8">
    <location>
        <begin position="86"/>
        <end position="278"/>
    </location>
</feature>
<evidence type="ECO:0000259" key="8">
    <source>
        <dbReference type="PROSITE" id="PS50928"/>
    </source>
</evidence>
<comment type="similarity">
    <text evidence="7">Belongs to the binding-protein-dependent transport system permease family.</text>
</comment>
<accession>A0A561BUK7</accession>
<feature type="transmembrane region" description="Helical" evidence="7">
    <location>
        <begin position="28"/>
        <end position="46"/>
    </location>
</feature>
<evidence type="ECO:0000256" key="4">
    <source>
        <dbReference type="ARBA" id="ARBA00022692"/>
    </source>
</evidence>
<evidence type="ECO:0000256" key="1">
    <source>
        <dbReference type="ARBA" id="ARBA00004651"/>
    </source>
</evidence>
<dbReference type="GO" id="GO:0055085">
    <property type="term" value="P:transmembrane transport"/>
    <property type="evidence" value="ECO:0007669"/>
    <property type="project" value="InterPro"/>
</dbReference>
<dbReference type="Pfam" id="PF00528">
    <property type="entry name" value="BPD_transp_1"/>
    <property type="match status" value="1"/>
</dbReference>
<dbReference type="CDD" id="cd06261">
    <property type="entry name" value="TM_PBP2"/>
    <property type="match status" value="1"/>
</dbReference>
<dbReference type="Gene3D" id="1.10.3720.10">
    <property type="entry name" value="MetI-like"/>
    <property type="match status" value="1"/>
</dbReference>
<feature type="transmembrane region" description="Helical" evidence="7">
    <location>
        <begin position="85"/>
        <end position="109"/>
    </location>
</feature>
<dbReference type="GO" id="GO:0005886">
    <property type="term" value="C:plasma membrane"/>
    <property type="evidence" value="ECO:0007669"/>
    <property type="project" value="UniProtKB-SubCell"/>
</dbReference>
<protein>
    <submittedName>
        <fullName evidence="9">Carbohydrate ABC transporter membrane protein 2 (CUT1 family)</fullName>
    </submittedName>
</protein>
<evidence type="ECO:0000256" key="5">
    <source>
        <dbReference type="ARBA" id="ARBA00022989"/>
    </source>
</evidence>
<dbReference type="Proteomes" id="UP000318380">
    <property type="component" value="Unassembled WGS sequence"/>
</dbReference>
<dbReference type="PANTHER" id="PTHR43744:SF6">
    <property type="entry name" value="ABC TRANSPORTER PERMEASE PROTEIN YESQ-RELATED"/>
    <property type="match status" value="1"/>
</dbReference>
<keyword evidence="3" id="KW-1003">Cell membrane</keyword>
<proteinExistence type="inferred from homology"/>
<dbReference type="SUPFAM" id="SSF161098">
    <property type="entry name" value="MetI-like"/>
    <property type="match status" value="1"/>
</dbReference>
<keyword evidence="2 7" id="KW-0813">Transport</keyword>